<feature type="compositionally biased region" description="Basic and acidic residues" evidence="1">
    <location>
        <begin position="215"/>
        <end position="224"/>
    </location>
</feature>
<feature type="region of interest" description="Disordered" evidence="1">
    <location>
        <begin position="192"/>
        <end position="299"/>
    </location>
</feature>
<evidence type="ECO:0000313" key="2">
    <source>
        <dbReference type="EMBL" id="CAD9177845.1"/>
    </source>
</evidence>
<reference evidence="2" key="1">
    <citation type="submission" date="2021-01" db="EMBL/GenBank/DDBJ databases">
        <authorList>
            <person name="Corre E."/>
            <person name="Pelletier E."/>
            <person name="Niang G."/>
            <person name="Scheremetjew M."/>
            <person name="Finn R."/>
            <person name="Kale V."/>
            <person name="Holt S."/>
            <person name="Cochrane G."/>
            <person name="Meng A."/>
            <person name="Brown T."/>
            <person name="Cohen L."/>
        </authorList>
    </citation>
    <scope>NUCLEOTIDE SEQUENCE</scope>
    <source>
        <strain evidence="2">OF101</strain>
    </source>
</reference>
<sequence length="299" mass="32301">MAYIDGASETTRAILRRSPLHIRRPQADRPPDWRCDERQVGSNSAYGAWSQVGGVASQHLSDLRRARNFMQFGLATTSREAARPRTSAQQLAEEAESHSECFEGGPPADRRSLRGGAECRRPSSPSQSPAGQRHDRDQAGPPPKAVFGTLLGPGDMTPSQAFPGAPGASRGMSKVGQPLPLWSFERMPSLLHGPLDRDRGKHARSCAGDPPALRAMKEAKERSAMEPQASVDSRGRPTWQSPGISQGMQQSRSEPSLLARRPEPHKCRGHQGVAGLTWDDAKVTAGGAVRGSDGRYLGY</sequence>
<protein>
    <submittedName>
        <fullName evidence="2">Uncharacterized protein</fullName>
    </submittedName>
</protein>
<gene>
    <name evidence="2" type="ORF">ACAT0790_LOCUS54614</name>
</gene>
<accession>A0A7S1RWX5</accession>
<organism evidence="2">
    <name type="scientific">Alexandrium catenella</name>
    <name type="common">Red tide dinoflagellate</name>
    <name type="synonym">Gonyaulax catenella</name>
    <dbReference type="NCBI Taxonomy" id="2925"/>
    <lineage>
        <taxon>Eukaryota</taxon>
        <taxon>Sar</taxon>
        <taxon>Alveolata</taxon>
        <taxon>Dinophyceae</taxon>
        <taxon>Gonyaulacales</taxon>
        <taxon>Pyrocystaceae</taxon>
        <taxon>Alexandrium</taxon>
    </lineage>
</organism>
<feature type="region of interest" description="Disordered" evidence="1">
    <location>
        <begin position="77"/>
        <end position="174"/>
    </location>
</feature>
<dbReference type="EMBL" id="HBGE01091697">
    <property type="protein sequence ID" value="CAD9177845.1"/>
    <property type="molecule type" value="Transcribed_RNA"/>
</dbReference>
<proteinExistence type="predicted"/>
<name>A0A7S1RWX5_ALECA</name>
<evidence type="ECO:0000256" key="1">
    <source>
        <dbReference type="SAM" id="MobiDB-lite"/>
    </source>
</evidence>
<feature type="compositionally biased region" description="Basic and acidic residues" evidence="1">
    <location>
        <begin position="108"/>
        <end position="121"/>
    </location>
</feature>
<feature type="compositionally biased region" description="Polar residues" evidence="1">
    <location>
        <begin position="238"/>
        <end position="254"/>
    </location>
</feature>
<dbReference type="AlphaFoldDB" id="A0A7S1RWX5"/>